<dbReference type="SUPFAM" id="SSF54631">
    <property type="entry name" value="CBS-domain pair"/>
    <property type="match status" value="2"/>
</dbReference>
<feature type="domain" description="CBS" evidence="6">
    <location>
        <begin position="349"/>
        <end position="405"/>
    </location>
</feature>
<feature type="compositionally biased region" description="Polar residues" evidence="5">
    <location>
        <begin position="330"/>
        <end position="349"/>
    </location>
</feature>
<feature type="domain" description="CBS" evidence="6">
    <location>
        <begin position="157"/>
        <end position="217"/>
    </location>
</feature>
<dbReference type="InterPro" id="IPR013783">
    <property type="entry name" value="Ig-like_fold"/>
</dbReference>
<evidence type="ECO:0000313" key="8">
    <source>
        <dbReference type="Proteomes" id="UP000708148"/>
    </source>
</evidence>
<dbReference type="Pfam" id="PF16561">
    <property type="entry name" value="AMPK1_CBM"/>
    <property type="match status" value="1"/>
</dbReference>
<dbReference type="PROSITE" id="PS51371">
    <property type="entry name" value="CBS"/>
    <property type="match status" value="2"/>
</dbReference>
<dbReference type="Gene3D" id="2.60.40.10">
    <property type="entry name" value="Immunoglobulins"/>
    <property type="match status" value="1"/>
</dbReference>
<dbReference type="InterPro" id="IPR000644">
    <property type="entry name" value="CBS_dom"/>
</dbReference>
<dbReference type="InterPro" id="IPR046342">
    <property type="entry name" value="CBS_dom_sf"/>
</dbReference>
<accession>A0A8S1J817</accession>
<comment type="similarity">
    <text evidence="1">Belongs to the 5'-AMP-activated protein kinase gamma subunit family.</text>
</comment>
<evidence type="ECO:0000313" key="7">
    <source>
        <dbReference type="EMBL" id="CAD7699648.1"/>
    </source>
</evidence>
<proteinExistence type="inferred from homology"/>
<dbReference type="AlphaFoldDB" id="A0A8S1J817"/>
<dbReference type="InterPro" id="IPR050511">
    <property type="entry name" value="AMPK_gamma/SDS23_families"/>
</dbReference>
<dbReference type="Pfam" id="PF00571">
    <property type="entry name" value="CBS"/>
    <property type="match status" value="2"/>
</dbReference>
<evidence type="ECO:0000256" key="3">
    <source>
        <dbReference type="ARBA" id="ARBA00023122"/>
    </source>
</evidence>
<protein>
    <recommendedName>
        <fullName evidence="6">CBS domain-containing protein</fullName>
    </recommendedName>
</protein>
<evidence type="ECO:0000256" key="5">
    <source>
        <dbReference type="SAM" id="MobiDB-lite"/>
    </source>
</evidence>
<keyword evidence="3 4" id="KW-0129">CBS domain</keyword>
<keyword evidence="2" id="KW-0677">Repeat</keyword>
<dbReference type="EMBL" id="CAJHUC010001080">
    <property type="protein sequence ID" value="CAD7699648.1"/>
    <property type="molecule type" value="Genomic_DNA"/>
</dbReference>
<dbReference type="PANTHER" id="PTHR13780">
    <property type="entry name" value="AMP-ACTIVATED PROTEIN KINASE, GAMMA REGULATORY SUBUNIT"/>
    <property type="match status" value="1"/>
</dbReference>
<evidence type="ECO:0000256" key="4">
    <source>
        <dbReference type="PROSITE-ProRule" id="PRU00703"/>
    </source>
</evidence>
<name>A0A8S1J817_9CHLO</name>
<dbReference type="SUPFAM" id="SSF81296">
    <property type="entry name" value="E set domains"/>
    <property type="match status" value="1"/>
</dbReference>
<dbReference type="FunFam" id="2.60.40.10:FF:001860">
    <property type="entry name" value="Sucrose nonfermenting 4-like protein"/>
    <property type="match status" value="1"/>
</dbReference>
<dbReference type="OrthoDB" id="531008at2759"/>
<dbReference type="InterPro" id="IPR032640">
    <property type="entry name" value="AMPK1_CBM"/>
</dbReference>
<gene>
    <name evidence="7" type="ORF">OSTQU699_LOCUS5007</name>
</gene>
<dbReference type="SMART" id="SM00116">
    <property type="entry name" value="CBS"/>
    <property type="match status" value="4"/>
</dbReference>
<feature type="region of interest" description="Disordered" evidence="5">
    <location>
        <begin position="330"/>
        <end position="354"/>
    </location>
</feature>
<keyword evidence="8" id="KW-1185">Reference proteome</keyword>
<evidence type="ECO:0000259" key="6">
    <source>
        <dbReference type="PROSITE" id="PS51371"/>
    </source>
</evidence>
<sequence length="518" mass="56408">MDMSFFVPTRFVWRFHGQQVYLIGSFTRWVETVPMAPADASPGVFAVVVHLPPGYHQYKFIVDGEWRHDETAPFMADPIGNVNNWVFVKRPEQLHQAPPVLVPAQQPMPPPPPMQPSDEPMADENSVPNVAISERKEPEYTRSVVHEFLHSHTAFELIPESSKVVALDMDLSVRQAFHALAEQGISSASLWDSNEGNIVGVISASDFIHALRQLRESVSSGGSALSAAEMDRHSIRDMREEMAHKCPGVKSLVYVEPDMKLQEVVQTLFSKKCSMAPIVTVDTESGQIPNVLHIATIAGILGCIMRHFRASLASLPLLAEPLGTLPLGTWSPTVDGNENTDQSARNGRTTKPLHVVHPSTPLTSALTLMLESGVSVLPVVDDSGVLLDIYARSDITNLAKGNAYSRLQYEEMTVQQALNLARPSSHVPSRPQAGAISGLTASLQGGAPSSVEGQVRAGQGQPVATSTRAHIVSRQDSLRTVVERLAVPGVRRLMVANPMTRQLEGIISLSDVASYLFL</sequence>
<dbReference type="CDD" id="cd02859">
    <property type="entry name" value="E_set_AMPKbeta_like_N"/>
    <property type="match status" value="1"/>
</dbReference>
<feature type="region of interest" description="Disordered" evidence="5">
    <location>
        <begin position="447"/>
        <end position="469"/>
    </location>
</feature>
<evidence type="ECO:0000256" key="1">
    <source>
        <dbReference type="ARBA" id="ARBA00006750"/>
    </source>
</evidence>
<dbReference type="PANTHER" id="PTHR13780:SF35">
    <property type="entry name" value="LD22662P"/>
    <property type="match status" value="1"/>
</dbReference>
<dbReference type="Proteomes" id="UP000708148">
    <property type="component" value="Unassembled WGS sequence"/>
</dbReference>
<evidence type="ECO:0000256" key="2">
    <source>
        <dbReference type="ARBA" id="ARBA00022737"/>
    </source>
</evidence>
<reference evidence="7" key="1">
    <citation type="submission" date="2020-12" db="EMBL/GenBank/DDBJ databases">
        <authorList>
            <person name="Iha C."/>
        </authorList>
    </citation>
    <scope>NUCLEOTIDE SEQUENCE</scope>
</reference>
<organism evidence="7 8">
    <name type="scientific">Ostreobium quekettii</name>
    <dbReference type="NCBI Taxonomy" id="121088"/>
    <lineage>
        <taxon>Eukaryota</taxon>
        <taxon>Viridiplantae</taxon>
        <taxon>Chlorophyta</taxon>
        <taxon>core chlorophytes</taxon>
        <taxon>Ulvophyceae</taxon>
        <taxon>TCBD clade</taxon>
        <taxon>Bryopsidales</taxon>
        <taxon>Ostreobineae</taxon>
        <taxon>Ostreobiaceae</taxon>
        <taxon>Ostreobium</taxon>
    </lineage>
</organism>
<dbReference type="Gene3D" id="3.10.580.10">
    <property type="entry name" value="CBS-domain"/>
    <property type="match status" value="2"/>
</dbReference>
<comment type="caution">
    <text evidence="7">The sequence shown here is derived from an EMBL/GenBank/DDBJ whole genome shotgun (WGS) entry which is preliminary data.</text>
</comment>
<dbReference type="InterPro" id="IPR014756">
    <property type="entry name" value="Ig_E-set"/>
</dbReference>